<dbReference type="Gene3D" id="2.60.120.1540">
    <property type="match status" value="1"/>
</dbReference>
<keyword evidence="3" id="KW-1015">Disulfide bond</keyword>
<dbReference type="AlphaFoldDB" id="A0A913HR42"/>
<dbReference type="InterPro" id="IPR050473">
    <property type="entry name" value="A2M/Complement_sys"/>
</dbReference>
<dbReference type="SMART" id="SM01419">
    <property type="entry name" value="Thiol-ester_cl"/>
    <property type="match status" value="1"/>
</dbReference>
<evidence type="ECO:0000259" key="11">
    <source>
        <dbReference type="SMART" id="SM01360"/>
    </source>
</evidence>
<evidence type="ECO:0000256" key="3">
    <source>
        <dbReference type="ARBA" id="ARBA00023157"/>
    </source>
</evidence>
<accession>A0A913HR42</accession>
<dbReference type="InterPro" id="IPR011626">
    <property type="entry name" value="Alpha-macroglobulin_TED"/>
</dbReference>
<evidence type="ECO:0000259" key="12">
    <source>
        <dbReference type="SMART" id="SM01361"/>
    </source>
</evidence>
<feature type="signal peptide" evidence="9">
    <location>
        <begin position="1"/>
        <end position="22"/>
    </location>
</feature>
<dbReference type="PROSITE" id="PS00477">
    <property type="entry name" value="ALPHA_2_MACROGLOBULIN"/>
    <property type="match status" value="1"/>
</dbReference>
<feature type="domain" description="Alpha-macroglobulin receptor-binding" evidence="12">
    <location>
        <begin position="1546"/>
        <end position="1635"/>
    </location>
</feature>
<comment type="subunit">
    <text evidence="6">Heterodimer of a TEP1-N chain and an TEP1-C chain non-covalently linked. Forms a complex composed of TEP1-N and TEP1-C heterodimer, LRIM1 and APL1C; the interaction stabilizes TEP1-N and TEP1-C heterodimer, prevents its binding to tissues while circulating in the hemolymph and protects the thioester bond from hydrolysis. Mature TEP1 and to a lesser extent full-length TEP1 interact with SPCLIP1; the interaction is induced by microbial infection.</text>
</comment>
<proteinExistence type="inferred from homology"/>
<dbReference type="InterPro" id="IPR047565">
    <property type="entry name" value="Alpha-macroglob_thiol-ester_cl"/>
</dbReference>
<keyword evidence="2 9" id="KW-0732">Signal</keyword>
<reference evidence="14" key="1">
    <citation type="submission" date="2022-10" db="UniProtKB">
        <authorList>
            <consortium name="WormBaseParasite"/>
        </authorList>
    </citation>
    <scope>IDENTIFICATION</scope>
</reference>
<sequence>MWRGYSPHILLISLLFINIITSQLLNNNETSKDSMNSFISTVQWEEPRTTINSTIENNTTTIKNDDINGLGSTTILPIIDISNPFSSKIPKIEEETKHYKGSYLIIAPKVVRPSLPYAASVNILKSDFTDYIVRLEIRTKDNNETIAAKVVTNITPGKALTVTIDEVPGDVLIPGQSYKVYIRGETLNGLLMFEDEKDIRYNSKSLSIFVQTDKAIYKPESVVSFRVVVVNPELKPVKESETISVKIVDPNKNVIQQWIEQTLKKGVFSSTFSLSKQPPLGDWTIEVQTKSGVKFEKSFTVDKYVLPKFDVTVKTPSFITVNEDLSVLIDAKYTYGKGVGGKAKVILELPWHRWNLAPRPIILNEDGSQSTNSFESRIERIVTLNSLGEATVRFTNDELKKHKLITIYGGSTVRILATVTEDLTDVQRNGSAQIIAYRHDVKLEVEKQGDTFKPGLNYNVIVTLKNMDNTPVKSTVPKRVKVTTFYNFPYDENTNEVKQLNESKIVELDGHGTSVLTLKPPVNCTSARVEAHYDREGKDNFTNALIYTSLYVEAGKSPSGNFLQLTADNEGTVDVGKPLSFSIKSTESLKSLTYQVISRGYVVLSNEIPVSGQHAAITFTATNPMAPKSRLLIYSVRDGNKEIMVDALDFKVDGLFQNEVSLAIDKTSVEPGEDLKFTIKAAPQSYIGLLTVDQSVLLLKSGNDITKDIIEQDVEQYDTMDQLGDYRPFELFKRKKRSIWYPFWGIGGKDAGSIFENAGLVVMTDALLFKDEPENYKHYFKSMGRTVMRKLGKNFKNIILPNLIQEEVVYDMERVSLEKSVESVNNIRIRKEFPESWVWSDNLYTKGGGNGVASPMMMMNVASVGYSSSDSISEPLNIKIRSEFPETWVWQDFDSDNGTVTFETKVPDTITSWVSSAFAINENLGLGISPSNPKLKVFRPFFIRLNLPYSIKRGEQFALQVLVFNYMENEQDVEVTLKQKENSGFEFVSEDLTSINKNESPYINKRIISVPGGGISKAVYFPIVFNEVGDIMLNVLAQSQNAGDAIEMPIKVEPEGYRVDRNVPLVMELNDDKNDKNIHNEDNNNNNETNEEKVQNDNSTKNYKYTKTVNMIFPSDSVPGSKFAKIDVIGDIMGPILSQLDSLVRMPSGCGEQNMLNFVPNIVVMKYLAATHKNIPSLTKKAISFMEAGYQGELTYMRPDHSFSAFGKSDSHGSTWLTAFVLKSFKQAQEYIYVDTAILTHAINFLNSQQQPDTGAFIERGEIHHKDMQGGAQHGGVALTAYVTIALLENGIKNEKAIQYLENNLPNLISNNNTEGGDTTYTLAVTTYALHLAESEKSKNGLKELENRKIISSDGSVYWSTTPKKGNINKNQDKDTSLYFYQSKPADVEMTAYVLLSYNKIDDTHSASPIVRWLTSQRNSLGGFSSTQDTVIALQALGGYAERVYSDEINAEVKVKISNNEEHTFTINNDNSLVLQSYIINNFDGPIVIQGSGDGVVFIQIQYSYHKTALRDESSFNCSKDIKEVRSGNRIQMDLCCNYNKIGSKSNMAVAEINTLSGFKYDIDETNKLTDVDDLQRVDLDNDDTKVNIYFNPLGGNPVCLSLYSDKAYQVVDQKPAQMVLYDYYNPEEQLKSTYSIKQSRTLRDICNECWSNMPQDKVNNSSSTTYNSDVSSSSGVSKIQGVTLSFITDRKNRRTFYLVKT</sequence>
<evidence type="ECO:0000256" key="5">
    <source>
        <dbReference type="ARBA" id="ARBA00057615"/>
    </source>
</evidence>
<evidence type="ECO:0000256" key="8">
    <source>
        <dbReference type="SAM" id="MobiDB-lite"/>
    </source>
</evidence>
<dbReference type="Gene3D" id="6.20.50.160">
    <property type="match status" value="1"/>
</dbReference>
<dbReference type="InterPro" id="IPR011625">
    <property type="entry name" value="A2M_N_BRD"/>
</dbReference>
<dbReference type="InterPro" id="IPR036595">
    <property type="entry name" value="A-macroglobulin_rcpt-bd_sf"/>
</dbReference>
<dbReference type="Pfam" id="PF07678">
    <property type="entry name" value="TED_complement"/>
    <property type="match status" value="1"/>
</dbReference>
<keyword evidence="13" id="KW-1185">Reference proteome</keyword>
<dbReference type="FunFam" id="1.50.10.20:FF:000001">
    <property type="entry name" value="CD109 isoform 1"/>
    <property type="match status" value="1"/>
</dbReference>
<dbReference type="InterPro" id="IPR001599">
    <property type="entry name" value="Macroglobln_a2"/>
</dbReference>
<dbReference type="InterPro" id="IPR041555">
    <property type="entry name" value="MG3"/>
</dbReference>
<dbReference type="PANTHER" id="PTHR11412:SF175">
    <property type="entry name" value="TEP (THIOLESTER CONTAINING PROTEIN)"/>
    <property type="match status" value="1"/>
</dbReference>
<dbReference type="SMART" id="SM01359">
    <property type="entry name" value="A2M_N_2"/>
    <property type="match status" value="1"/>
</dbReference>
<dbReference type="Gene3D" id="2.60.40.1930">
    <property type="match status" value="2"/>
</dbReference>
<dbReference type="InterPro" id="IPR013783">
    <property type="entry name" value="Ig-like_fold"/>
</dbReference>
<dbReference type="InterPro" id="IPR009048">
    <property type="entry name" value="A-macroglobulin_rcpt-bd"/>
</dbReference>
<evidence type="ECO:0000256" key="1">
    <source>
        <dbReference type="ARBA" id="ARBA00010952"/>
    </source>
</evidence>
<dbReference type="SMART" id="SM01361">
    <property type="entry name" value="A2M_recep"/>
    <property type="match status" value="1"/>
</dbReference>
<feature type="chain" id="PRO_5037363757" description="TEP1-F" evidence="9">
    <location>
        <begin position="23"/>
        <end position="1702"/>
    </location>
</feature>
<dbReference type="PANTHER" id="PTHR11412">
    <property type="entry name" value="MACROGLOBULIN / COMPLEMENT"/>
    <property type="match status" value="1"/>
</dbReference>
<comment type="similarity">
    <text evidence="1">Belongs to the protease inhibitor I39 (alpha-2-macroglobulin) family.</text>
</comment>
<dbReference type="WBParaSite" id="SSTP_0000568200.1">
    <property type="protein sequence ID" value="SSTP_0000568200.1"/>
    <property type="gene ID" value="SSTP_0000568200"/>
</dbReference>
<evidence type="ECO:0000256" key="4">
    <source>
        <dbReference type="ARBA" id="ARBA00023180"/>
    </source>
</evidence>
<feature type="region of interest" description="Disordered" evidence="8">
    <location>
        <begin position="1069"/>
        <end position="1099"/>
    </location>
</feature>
<dbReference type="SMART" id="SM01360">
    <property type="entry name" value="A2M"/>
    <property type="match status" value="1"/>
</dbReference>
<dbReference type="InterPro" id="IPR002890">
    <property type="entry name" value="MG2"/>
</dbReference>
<evidence type="ECO:0000256" key="7">
    <source>
        <dbReference type="ARBA" id="ARBA00078071"/>
    </source>
</evidence>
<dbReference type="Pfam" id="PF17791">
    <property type="entry name" value="MG3"/>
    <property type="match status" value="1"/>
</dbReference>
<dbReference type="Proteomes" id="UP000035681">
    <property type="component" value="Unplaced"/>
</dbReference>
<evidence type="ECO:0000256" key="2">
    <source>
        <dbReference type="ARBA" id="ARBA00022729"/>
    </source>
</evidence>
<dbReference type="FunFam" id="2.60.40.1930:FF:000001">
    <property type="entry name" value="CD109 isoform 3"/>
    <property type="match status" value="1"/>
</dbReference>
<dbReference type="SUPFAM" id="SSF48239">
    <property type="entry name" value="Terpenoid cyclases/Protein prenyltransferases"/>
    <property type="match status" value="1"/>
</dbReference>
<dbReference type="CDD" id="cd02897">
    <property type="entry name" value="A2M_2"/>
    <property type="match status" value="1"/>
</dbReference>
<dbReference type="Gene3D" id="1.50.10.20">
    <property type="match status" value="1"/>
</dbReference>
<dbReference type="InterPro" id="IPR008930">
    <property type="entry name" value="Terpenoid_cyclase/PrenylTrfase"/>
</dbReference>
<dbReference type="GO" id="GO:0005615">
    <property type="term" value="C:extracellular space"/>
    <property type="evidence" value="ECO:0007669"/>
    <property type="project" value="InterPro"/>
</dbReference>
<evidence type="ECO:0000259" key="10">
    <source>
        <dbReference type="SMART" id="SM01359"/>
    </source>
</evidence>
<name>A0A913HR42_STRER</name>
<dbReference type="InterPro" id="IPR041813">
    <property type="entry name" value="A2M_TED"/>
</dbReference>
<evidence type="ECO:0000313" key="14">
    <source>
        <dbReference type="WBParaSite" id="SSTP_0000568200.1"/>
    </source>
</evidence>
<feature type="domain" description="Alpha-2-macroglobulin" evidence="11">
    <location>
        <begin position="887"/>
        <end position="977"/>
    </location>
</feature>
<comment type="function">
    <text evidence="5">Binds covalently through a thioester bond to the pathogen surface resulting in pathogen clearance.</text>
</comment>
<dbReference type="Gene3D" id="2.60.40.690">
    <property type="entry name" value="Alpha-macroglobulin, receptor-binding domain"/>
    <property type="match status" value="1"/>
</dbReference>
<dbReference type="Pfam" id="PF01835">
    <property type="entry name" value="MG2"/>
    <property type="match status" value="1"/>
</dbReference>
<evidence type="ECO:0000313" key="13">
    <source>
        <dbReference type="Proteomes" id="UP000035681"/>
    </source>
</evidence>
<protein>
    <recommendedName>
        <fullName evidence="7">TEP1-F</fullName>
    </recommendedName>
</protein>
<evidence type="ECO:0000256" key="6">
    <source>
        <dbReference type="ARBA" id="ARBA00063781"/>
    </source>
</evidence>
<dbReference type="Pfam" id="PF07677">
    <property type="entry name" value="A2M_recep"/>
    <property type="match status" value="1"/>
</dbReference>
<feature type="compositionally biased region" description="Basic and acidic residues" evidence="8">
    <location>
        <begin position="1070"/>
        <end position="1082"/>
    </location>
</feature>
<evidence type="ECO:0000256" key="9">
    <source>
        <dbReference type="SAM" id="SignalP"/>
    </source>
</evidence>
<dbReference type="WBParaSite" id="TCONS_00004127.p1">
    <property type="protein sequence ID" value="TCONS_00004127.p1"/>
    <property type="gene ID" value="XLOC_001141"/>
</dbReference>
<dbReference type="GO" id="GO:0004866">
    <property type="term" value="F:endopeptidase inhibitor activity"/>
    <property type="evidence" value="ECO:0007669"/>
    <property type="project" value="InterPro"/>
</dbReference>
<dbReference type="Gene3D" id="2.60.40.1940">
    <property type="match status" value="1"/>
</dbReference>
<keyword evidence="4" id="KW-0325">Glycoprotein</keyword>
<dbReference type="SUPFAM" id="SSF49410">
    <property type="entry name" value="Alpha-macroglobulin receptor domain"/>
    <property type="match status" value="1"/>
</dbReference>
<organism evidence="14">
    <name type="scientific">Strongyloides stercoralis</name>
    <name type="common">Threadworm</name>
    <dbReference type="NCBI Taxonomy" id="6248"/>
    <lineage>
        <taxon>Eukaryota</taxon>
        <taxon>Metazoa</taxon>
        <taxon>Ecdysozoa</taxon>
        <taxon>Nematoda</taxon>
        <taxon>Chromadorea</taxon>
        <taxon>Rhabditida</taxon>
        <taxon>Tylenchina</taxon>
        <taxon>Panagrolaimomorpha</taxon>
        <taxon>Strongyloidoidea</taxon>
        <taxon>Strongyloididae</taxon>
        <taxon>Strongyloides</taxon>
    </lineage>
</organism>
<dbReference type="Gene3D" id="2.60.40.10">
    <property type="entry name" value="Immunoglobulins"/>
    <property type="match status" value="2"/>
</dbReference>
<dbReference type="Pfam" id="PF00207">
    <property type="entry name" value="A2M"/>
    <property type="match status" value="1"/>
</dbReference>
<dbReference type="Gene3D" id="2.20.130.20">
    <property type="match status" value="1"/>
</dbReference>
<feature type="domain" description="Alpha-2-macroglobulin bait region" evidence="10">
    <location>
        <begin position="563"/>
        <end position="699"/>
    </location>
</feature>
<dbReference type="Pfam" id="PF07703">
    <property type="entry name" value="A2M_BRD"/>
    <property type="match status" value="1"/>
</dbReference>
<dbReference type="Gene3D" id="2.60.40.2950">
    <property type="match status" value="1"/>
</dbReference>
<dbReference type="InterPro" id="IPR019742">
    <property type="entry name" value="MacrogloblnA2_CS"/>
</dbReference>